<dbReference type="Gene3D" id="1.25.10.10">
    <property type="entry name" value="Leucine-rich Repeat Variant"/>
    <property type="match status" value="1"/>
</dbReference>
<sequence length="175" mass="20773">MDIQTIQRFLDSSDPSAMNQYFEQLKESEDGWKLSINFLSNINNEQDQVKFFCFQVILHYVKTKYPYANSEHQRIIREFVKHWIQSQSRSSNPDNSMIQNKASQIICMVFLMDFPSRWSSFFDDLLETLNLGELETFTFIKDTMREMCITKTGGFMVSYTCYISEYQYRSCLSLP</sequence>
<keyword evidence="3 9" id="KW-0963">Cytoplasm</keyword>
<evidence type="ECO:0000256" key="8">
    <source>
        <dbReference type="ARBA" id="ARBA00032199"/>
    </source>
</evidence>
<organism evidence="11 12">
    <name type="scientific">Caerostris extrusa</name>
    <name type="common">Bark spider</name>
    <name type="synonym">Caerostris bankana</name>
    <dbReference type="NCBI Taxonomy" id="172846"/>
    <lineage>
        <taxon>Eukaryota</taxon>
        <taxon>Metazoa</taxon>
        <taxon>Ecdysozoa</taxon>
        <taxon>Arthropoda</taxon>
        <taxon>Chelicerata</taxon>
        <taxon>Arachnida</taxon>
        <taxon>Araneae</taxon>
        <taxon>Araneomorphae</taxon>
        <taxon>Entelegynae</taxon>
        <taxon>Araneoidea</taxon>
        <taxon>Araneidae</taxon>
        <taxon>Caerostris</taxon>
    </lineage>
</organism>
<keyword evidence="6 9" id="KW-0539">Nucleus</keyword>
<evidence type="ECO:0000256" key="6">
    <source>
        <dbReference type="ARBA" id="ARBA00023242"/>
    </source>
</evidence>
<evidence type="ECO:0000256" key="5">
    <source>
        <dbReference type="ARBA" id="ARBA00022884"/>
    </source>
</evidence>
<dbReference type="GO" id="GO:0000049">
    <property type="term" value="F:tRNA binding"/>
    <property type="evidence" value="ECO:0007669"/>
    <property type="project" value="UniProtKB-UniRule"/>
</dbReference>
<dbReference type="PANTHER" id="PTHR15952:SF11">
    <property type="entry name" value="EXPORTIN-T"/>
    <property type="match status" value="1"/>
</dbReference>
<evidence type="ECO:0000313" key="11">
    <source>
        <dbReference type="EMBL" id="GIY16607.1"/>
    </source>
</evidence>
<dbReference type="GO" id="GO:0031267">
    <property type="term" value="F:small GTPase binding"/>
    <property type="evidence" value="ECO:0007669"/>
    <property type="project" value="InterPro"/>
</dbReference>
<dbReference type="InterPro" id="IPR016024">
    <property type="entry name" value="ARM-type_fold"/>
</dbReference>
<protein>
    <recommendedName>
        <fullName evidence="2 9">Exportin-T</fullName>
    </recommendedName>
    <alternativeName>
        <fullName evidence="7 9">Exportin(tRNA)</fullName>
    </alternativeName>
    <alternativeName>
        <fullName evidence="8 9">tRNA exportin</fullName>
    </alternativeName>
</protein>
<evidence type="ECO:0000256" key="1">
    <source>
        <dbReference type="ARBA" id="ARBA00004496"/>
    </source>
</evidence>
<dbReference type="InterPro" id="IPR040017">
    <property type="entry name" value="XPOT"/>
</dbReference>
<comment type="subcellular location">
    <subcellularLocation>
        <location evidence="1 9">Cytoplasm</location>
    </subcellularLocation>
    <subcellularLocation>
        <location evidence="9">Nucleus</location>
    </subcellularLocation>
    <text evidence="9">Shuttles between the nucleus and the cytoplasm.</text>
</comment>
<comment type="similarity">
    <text evidence="9">Belongs to the exportin family.</text>
</comment>
<evidence type="ECO:0000256" key="4">
    <source>
        <dbReference type="ARBA" id="ARBA00022555"/>
    </source>
</evidence>
<keyword evidence="9" id="KW-0813">Transport</keyword>
<comment type="function">
    <text evidence="9">tRNA nucleus export receptor which facilitates tRNA translocation across the nuclear pore complex.</text>
</comment>
<dbReference type="GO" id="GO:0071528">
    <property type="term" value="P:tRNA re-export from nucleus"/>
    <property type="evidence" value="ECO:0007669"/>
    <property type="project" value="UniProtKB-UniRule"/>
</dbReference>
<keyword evidence="4 9" id="KW-0820">tRNA-binding</keyword>
<dbReference type="SUPFAM" id="SSF48371">
    <property type="entry name" value="ARM repeat"/>
    <property type="match status" value="1"/>
</dbReference>
<dbReference type="Pfam" id="PF08389">
    <property type="entry name" value="Xpo1"/>
    <property type="match status" value="1"/>
</dbReference>
<proteinExistence type="inferred from homology"/>
<dbReference type="InterPro" id="IPR011989">
    <property type="entry name" value="ARM-like"/>
</dbReference>
<name>A0AAV4R875_CAEEX</name>
<feature type="domain" description="Exportin-1/Importin-beta-like" evidence="10">
    <location>
        <begin position="96"/>
        <end position="134"/>
    </location>
</feature>
<accession>A0AAV4R875</accession>
<dbReference type="GO" id="GO:0005737">
    <property type="term" value="C:cytoplasm"/>
    <property type="evidence" value="ECO:0007669"/>
    <property type="project" value="UniProtKB-SubCell"/>
</dbReference>
<dbReference type="GO" id="GO:0016363">
    <property type="term" value="C:nuclear matrix"/>
    <property type="evidence" value="ECO:0007669"/>
    <property type="project" value="TreeGrafter"/>
</dbReference>
<evidence type="ECO:0000256" key="3">
    <source>
        <dbReference type="ARBA" id="ARBA00022490"/>
    </source>
</evidence>
<evidence type="ECO:0000313" key="12">
    <source>
        <dbReference type="Proteomes" id="UP001054945"/>
    </source>
</evidence>
<evidence type="ECO:0000259" key="10">
    <source>
        <dbReference type="Pfam" id="PF08389"/>
    </source>
</evidence>
<dbReference type="EMBL" id="BPLR01007394">
    <property type="protein sequence ID" value="GIY16607.1"/>
    <property type="molecule type" value="Genomic_DNA"/>
</dbReference>
<gene>
    <name evidence="11" type="primary">XPOT_1</name>
    <name evidence="11" type="ORF">CEXT_309351</name>
</gene>
<dbReference type="PANTHER" id="PTHR15952">
    <property type="entry name" value="EXPORTIN-T/LOS1"/>
    <property type="match status" value="1"/>
</dbReference>
<comment type="caution">
    <text evidence="11">The sequence shown here is derived from an EMBL/GenBank/DDBJ whole genome shotgun (WGS) entry which is preliminary data.</text>
</comment>
<keyword evidence="5 9" id="KW-0694">RNA-binding</keyword>
<dbReference type="GO" id="GO:0005643">
    <property type="term" value="C:nuclear pore"/>
    <property type="evidence" value="ECO:0007669"/>
    <property type="project" value="TreeGrafter"/>
</dbReference>
<dbReference type="Proteomes" id="UP001054945">
    <property type="component" value="Unassembled WGS sequence"/>
</dbReference>
<reference evidence="11 12" key="1">
    <citation type="submission" date="2021-06" db="EMBL/GenBank/DDBJ databases">
        <title>Caerostris extrusa draft genome.</title>
        <authorList>
            <person name="Kono N."/>
            <person name="Arakawa K."/>
        </authorList>
    </citation>
    <scope>NUCLEOTIDE SEQUENCE [LARGE SCALE GENOMIC DNA]</scope>
</reference>
<evidence type="ECO:0000256" key="2">
    <source>
        <dbReference type="ARBA" id="ARBA00018928"/>
    </source>
</evidence>
<dbReference type="AlphaFoldDB" id="A0AAV4R875"/>
<dbReference type="InterPro" id="IPR013598">
    <property type="entry name" value="Exportin-1/Importin-b-like"/>
</dbReference>
<evidence type="ECO:0000256" key="9">
    <source>
        <dbReference type="RuleBase" id="RU366037"/>
    </source>
</evidence>
<evidence type="ECO:0000256" key="7">
    <source>
        <dbReference type="ARBA" id="ARBA00029784"/>
    </source>
</evidence>
<keyword evidence="12" id="KW-1185">Reference proteome</keyword>